<comment type="caution">
    <text evidence="1">The sequence shown here is derived from an EMBL/GenBank/DDBJ whole genome shotgun (WGS) entry which is preliminary data.</text>
</comment>
<gene>
    <name evidence="1" type="ORF">ANANG_G00288060</name>
</gene>
<reference evidence="1" key="1">
    <citation type="submission" date="2021-01" db="EMBL/GenBank/DDBJ databases">
        <title>A chromosome-scale assembly of European eel, Anguilla anguilla.</title>
        <authorList>
            <person name="Henkel C."/>
            <person name="Jong-Raadsen S.A."/>
            <person name="Dufour S."/>
            <person name="Weltzien F.-A."/>
            <person name="Palstra A.P."/>
            <person name="Pelster B."/>
            <person name="Spaink H.P."/>
            <person name="Van Den Thillart G.E."/>
            <person name="Jansen H."/>
            <person name="Zahm M."/>
            <person name="Klopp C."/>
            <person name="Cedric C."/>
            <person name="Louis A."/>
            <person name="Berthelot C."/>
            <person name="Parey E."/>
            <person name="Roest Crollius H."/>
            <person name="Montfort J."/>
            <person name="Robinson-Rechavi M."/>
            <person name="Bucao C."/>
            <person name="Bouchez O."/>
            <person name="Gislard M."/>
            <person name="Lluch J."/>
            <person name="Milhes M."/>
            <person name="Lampietro C."/>
            <person name="Lopez Roques C."/>
            <person name="Donnadieu C."/>
            <person name="Braasch I."/>
            <person name="Desvignes T."/>
            <person name="Postlethwait J."/>
            <person name="Bobe J."/>
            <person name="Guiguen Y."/>
            <person name="Dirks R."/>
        </authorList>
    </citation>
    <scope>NUCLEOTIDE SEQUENCE</scope>
    <source>
        <strain evidence="1">Tag_6206</strain>
        <tissue evidence="1">Liver</tissue>
    </source>
</reference>
<proteinExistence type="predicted"/>
<dbReference type="EMBL" id="JAFIRN010000017">
    <property type="protein sequence ID" value="KAG5832151.1"/>
    <property type="molecule type" value="Genomic_DNA"/>
</dbReference>
<organism evidence="1 2">
    <name type="scientific">Anguilla anguilla</name>
    <name type="common">European freshwater eel</name>
    <name type="synonym">Muraena anguilla</name>
    <dbReference type="NCBI Taxonomy" id="7936"/>
    <lineage>
        <taxon>Eukaryota</taxon>
        <taxon>Metazoa</taxon>
        <taxon>Chordata</taxon>
        <taxon>Craniata</taxon>
        <taxon>Vertebrata</taxon>
        <taxon>Euteleostomi</taxon>
        <taxon>Actinopterygii</taxon>
        <taxon>Neopterygii</taxon>
        <taxon>Teleostei</taxon>
        <taxon>Anguilliformes</taxon>
        <taxon>Anguillidae</taxon>
        <taxon>Anguilla</taxon>
    </lineage>
</organism>
<protein>
    <submittedName>
        <fullName evidence="1">Uncharacterized protein</fullName>
    </submittedName>
</protein>
<keyword evidence="2" id="KW-1185">Reference proteome</keyword>
<dbReference type="AlphaFoldDB" id="A0A9D3RIR5"/>
<accession>A0A9D3RIR5</accession>
<dbReference type="Proteomes" id="UP001044222">
    <property type="component" value="Chromosome 17"/>
</dbReference>
<sequence length="84" mass="9484">MCCPVTGGELNDVIWRKPWNWASTARMFNTLPPGNRAVSEQSRFYFHTANARAPINTHAASGAVLNAQVNYWLIFCIIETKQND</sequence>
<evidence type="ECO:0000313" key="1">
    <source>
        <dbReference type="EMBL" id="KAG5832151.1"/>
    </source>
</evidence>
<evidence type="ECO:0000313" key="2">
    <source>
        <dbReference type="Proteomes" id="UP001044222"/>
    </source>
</evidence>
<name>A0A9D3RIR5_ANGAN</name>